<comment type="caution">
    <text evidence="2">The sequence shown here is derived from an EMBL/GenBank/DDBJ whole genome shotgun (WGS) entry which is preliminary data.</text>
</comment>
<sequence>MRRLPARVSRVLCPPSRPRSAGAASAWGTGGGRGAASRQTDYICAEAAHESCAPVGSGPSHAWTRL</sequence>
<dbReference type="AlphaFoldDB" id="A0AAV7NDC2"/>
<evidence type="ECO:0000256" key="1">
    <source>
        <dbReference type="SAM" id="MobiDB-lite"/>
    </source>
</evidence>
<protein>
    <submittedName>
        <fullName evidence="2">Uncharacterized protein</fullName>
    </submittedName>
</protein>
<dbReference type="EMBL" id="JANPWB010000012">
    <property type="protein sequence ID" value="KAJ1113154.1"/>
    <property type="molecule type" value="Genomic_DNA"/>
</dbReference>
<evidence type="ECO:0000313" key="2">
    <source>
        <dbReference type="EMBL" id="KAJ1113154.1"/>
    </source>
</evidence>
<gene>
    <name evidence="2" type="ORF">NDU88_001409</name>
</gene>
<organism evidence="2 3">
    <name type="scientific">Pleurodeles waltl</name>
    <name type="common">Iberian ribbed newt</name>
    <dbReference type="NCBI Taxonomy" id="8319"/>
    <lineage>
        <taxon>Eukaryota</taxon>
        <taxon>Metazoa</taxon>
        <taxon>Chordata</taxon>
        <taxon>Craniata</taxon>
        <taxon>Vertebrata</taxon>
        <taxon>Euteleostomi</taxon>
        <taxon>Amphibia</taxon>
        <taxon>Batrachia</taxon>
        <taxon>Caudata</taxon>
        <taxon>Salamandroidea</taxon>
        <taxon>Salamandridae</taxon>
        <taxon>Pleurodelinae</taxon>
        <taxon>Pleurodeles</taxon>
    </lineage>
</organism>
<keyword evidence="3" id="KW-1185">Reference proteome</keyword>
<proteinExistence type="predicted"/>
<evidence type="ECO:0000313" key="3">
    <source>
        <dbReference type="Proteomes" id="UP001066276"/>
    </source>
</evidence>
<feature type="compositionally biased region" description="Low complexity" evidence="1">
    <location>
        <begin position="18"/>
        <end position="27"/>
    </location>
</feature>
<dbReference type="Proteomes" id="UP001066276">
    <property type="component" value="Chromosome 8"/>
</dbReference>
<name>A0AAV7NDC2_PLEWA</name>
<feature type="region of interest" description="Disordered" evidence="1">
    <location>
        <begin position="1"/>
        <end position="38"/>
    </location>
</feature>
<accession>A0AAV7NDC2</accession>
<reference evidence="2" key="1">
    <citation type="journal article" date="2022" name="bioRxiv">
        <title>Sequencing and chromosome-scale assembly of the giantPleurodeles waltlgenome.</title>
        <authorList>
            <person name="Brown T."/>
            <person name="Elewa A."/>
            <person name="Iarovenko S."/>
            <person name="Subramanian E."/>
            <person name="Araus A.J."/>
            <person name="Petzold A."/>
            <person name="Susuki M."/>
            <person name="Suzuki K.-i.T."/>
            <person name="Hayashi T."/>
            <person name="Toyoda A."/>
            <person name="Oliveira C."/>
            <person name="Osipova E."/>
            <person name="Leigh N.D."/>
            <person name="Simon A."/>
            <person name="Yun M.H."/>
        </authorList>
    </citation>
    <scope>NUCLEOTIDE SEQUENCE</scope>
    <source>
        <strain evidence="2">20211129_DDA</strain>
        <tissue evidence="2">Liver</tissue>
    </source>
</reference>